<protein>
    <recommendedName>
        <fullName evidence="4">Fibronectin type-III domain-containing protein</fullName>
    </recommendedName>
</protein>
<organism evidence="5 6">
    <name type="scientific">Xanthomarina gelatinilytica</name>
    <dbReference type="NCBI Taxonomy" id="1137281"/>
    <lineage>
        <taxon>Bacteria</taxon>
        <taxon>Pseudomonadati</taxon>
        <taxon>Bacteroidota</taxon>
        <taxon>Flavobacteriia</taxon>
        <taxon>Flavobacteriales</taxon>
        <taxon>Flavobacteriaceae</taxon>
        <taxon>Xanthomarina</taxon>
    </lineage>
</organism>
<accession>M7NBE6</accession>
<dbReference type="NCBIfam" id="NF012200">
    <property type="entry name" value="choice_anch_D"/>
    <property type="match status" value="2"/>
</dbReference>
<feature type="domain" description="Fibronectin type-III" evidence="4">
    <location>
        <begin position="363"/>
        <end position="467"/>
    </location>
</feature>
<evidence type="ECO:0000259" key="4">
    <source>
        <dbReference type="SMART" id="SM00060"/>
    </source>
</evidence>
<evidence type="ECO:0000256" key="2">
    <source>
        <dbReference type="ARBA" id="ARBA00022490"/>
    </source>
</evidence>
<sequence>MIKKYSLVLAAFLCFVLSGFGQIANGGFELWINSTTPTSWTTIENITQESTPINVHSGTYSARHVGGTSDLGQTIYGIIPGEDYELSFWYKVIEDDGTDARIWSYWRNGSTNIDNNDYDSEDAIRGPNNGYLPNNSGGWTQYNVTITAPATADNFNFEVRTYSGAIVYWDDFIFNQVISCTPPADPVGSISGTTPACNNTTLSYSAPNANLYWQTTATGTSTANPTTATYNVSTSGTYYVRAFDGVSCWSTNSASYAVTINNPPVISTQPPNRNIAIGNNTTFNVVAANATGYQWQVSTNGGANWSNLTNAAPYSNVFTNTLNISNVTLGMHNNLYRCVINANAPCGNLNSASGTLTVFNNPPNNATGLEACIGDTSIDLSWNNSSSGATGYIVFVQPNATIPFMPATSAGDADSYIANTNYTLATTYGTLGRAVYKGSLNNITIIGLTNGLDYTFKVVAYNGNTLTGWASGINSSGSWNDTFLIDTPDANITSASIASTSSVISWNNPLPTSCYEILIVANQGSATTFNPTGDGSGYIANPNYSGPDSFVFKGNAITTTVTGLTDGLNYCYTIFVRNINTNDWSRGNTVCQTTGITYCSSSGGTSTNSGIVNVQLNTINNSSGSTNAYTDFTGITTSLSLGQQYDLSVNVNTGGNYTSHVKVWIDWNRDGSFNNSSNEAIELGTLTNTTNGQPSLSPLNISIPTNAAIGNVRMRVSSKSDNGEGYATPCEEGIFNFGEVEDYTINIVRPTGPEIHLKGNNNVINNGDTTTSGLNNTAFGATNVSTSIVKTFDIESIGTGTLNLTGAPQLVQISGTHASDFTVTASPSNSIASGTQTSFDITFTPSDVGTRIATVSIQNNDITDSEDPYVFTVKGVGNGREINVQGNSMNIPNGNVAISPLDHTFIGSANLNPLNPTIASKTFEIENLGNQSLNVSTISITGADALDFSVTPTNFSVAAGNSETITVTFDPSTLGIKNAIVSIANNDITGGENPYTFAIQGNALNYTECAPAAPQIIVAQDFESSTSDTWAYTVIHAPIPNYWDVTSNLSIINAAQNGSNFWGITDLERSGHTNQTHEMHFTHTGLTAYENVEFSFYYYTFDLDSEDSLVYEIFYDSASQGTVALLKDSGGWTQVTHAVPDTVNTFEIIIYPDVSAGLTFDEVGLDNFKLTSTVDQVKIWDGFAWNGDGSAPTSYQKAVFTGDYVTANHGGSVEACECEINSTATVTISNNTYLKVENNILVAGEIYVDPQGSLVQVNDLGTMTLTGTGKNTLSKLTHPLQHWYDYTYWSSPLESAQIENALIDANANRRYVYRANFFNDLLIEDANTGTFTPGQDDIDDDGNDWFNQPSGTMTPGVGYAATHSNIGFTANQSYLYLFEGSLTSGGAFNNGFVNVPIYIDPTVVYNNWNFIGNPYPSAISAQTFFEETSSILEGVIYLWSHYTNADANAPGNQNLNFSQDDYAIINYVGGVATGSASVSGSNIPNGYIASGQGFFVIGNKSFAGSPGFYNEPIFNNSMRVTGNNNQFFRTSTTEANRLWVNLTSDNGVFNQVLIGYLDGATNDVDAMAIDALRNLSTGANSILYSLIPESDKKYAIQGKHPNSLNLDEVIPLGFYTSINEATLYSLSIEQFEGEFFSNNNVFVKDNLLNIIHNLNNAPYTFTSGVGEFNERFELVFRDSFLSVNEEELTSNHVSIIEHDNGEVTFKVPSQYKIQTVDIIDLLGRTVYNLKGNSSTETYNLSNLSQATYVARVTLANGQVLTKKAVKRK</sequence>
<comment type="subcellular location">
    <subcellularLocation>
        <location evidence="1">Cytoplasm</location>
    </subcellularLocation>
</comment>
<dbReference type="InterPro" id="IPR026444">
    <property type="entry name" value="Secre_tail"/>
</dbReference>
<dbReference type="GO" id="GO:0005737">
    <property type="term" value="C:cytoplasm"/>
    <property type="evidence" value="ECO:0007669"/>
    <property type="project" value="UniProtKB-SubCell"/>
</dbReference>
<evidence type="ECO:0000256" key="3">
    <source>
        <dbReference type="ARBA" id="ARBA00022729"/>
    </source>
</evidence>
<dbReference type="InterPro" id="IPR003961">
    <property type="entry name" value="FN3_dom"/>
</dbReference>
<dbReference type="InterPro" id="IPR013783">
    <property type="entry name" value="Ig-like_fold"/>
</dbReference>
<dbReference type="EMBL" id="ANLA01000004">
    <property type="protein sequence ID" value="EMQ95783.1"/>
    <property type="molecule type" value="Genomic_DNA"/>
</dbReference>
<dbReference type="Gene3D" id="2.60.120.260">
    <property type="entry name" value="Galactose-binding domain-like"/>
    <property type="match status" value="1"/>
</dbReference>
<dbReference type="SMART" id="SM00060">
    <property type="entry name" value="FN3"/>
    <property type="match status" value="3"/>
</dbReference>
<keyword evidence="2" id="KW-0963">Cytoplasm</keyword>
<keyword evidence="3" id="KW-0732">Signal</keyword>
<dbReference type="NCBIfam" id="TIGR04183">
    <property type="entry name" value="Por_Secre_tail"/>
    <property type="match status" value="1"/>
</dbReference>
<proteinExistence type="predicted"/>
<reference evidence="5 6" key="1">
    <citation type="submission" date="2012-12" db="EMBL/GenBank/DDBJ databases">
        <title>Genome assembly of Formosa sp. AK20.</title>
        <authorList>
            <person name="Kumar R."/>
            <person name="Khatri I."/>
            <person name="Vaidya B."/>
            <person name="Subramanian S."/>
            <person name="Pinnaka A."/>
        </authorList>
    </citation>
    <scope>NUCLEOTIDE SEQUENCE [LARGE SCALE GENOMIC DNA]</scope>
    <source>
        <strain evidence="5 6">AK20</strain>
    </source>
</reference>
<name>M7NBE6_9FLAO</name>
<evidence type="ECO:0000313" key="6">
    <source>
        <dbReference type="Proteomes" id="UP000012024"/>
    </source>
</evidence>
<evidence type="ECO:0000256" key="1">
    <source>
        <dbReference type="ARBA" id="ARBA00004496"/>
    </source>
</evidence>
<gene>
    <name evidence="5" type="ORF">D778_01673</name>
</gene>
<dbReference type="eggNOG" id="COG2356">
    <property type="taxonomic scope" value="Bacteria"/>
</dbReference>
<dbReference type="InterPro" id="IPR036116">
    <property type="entry name" value="FN3_sf"/>
</dbReference>
<feature type="domain" description="Fibronectin type-III" evidence="4">
    <location>
        <begin position="949"/>
        <end position="1105"/>
    </location>
</feature>
<dbReference type="eggNOG" id="COG3386">
    <property type="taxonomic scope" value="Bacteria"/>
</dbReference>
<dbReference type="Proteomes" id="UP000012024">
    <property type="component" value="Unassembled WGS sequence"/>
</dbReference>
<dbReference type="InterPro" id="IPR045474">
    <property type="entry name" value="GEVED"/>
</dbReference>
<keyword evidence="6" id="KW-1185">Reference proteome</keyword>
<feature type="domain" description="Fibronectin type-III" evidence="4">
    <location>
        <begin position="486"/>
        <end position="585"/>
    </location>
</feature>
<dbReference type="eggNOG" id="COG3897">
    <property type="taxonomic scope" value="Bacteria"/>
</dbReference>
<dbReference type="Pfam" id="PF20009">
    <property type="entry name" value="GEVED"/>
    <property type="match status" value="1"/>
</dbReference>
<evidence type="ECO:0000313" key="5">
    <source>
        <dbReference type="EMBL" id="EMQ95783.1"/>
    </source>
</evidence>
<dbReference type="PATRIC" id="fig|1137281.3.peg.273"/>
<dbReference type="Gene3D" id="2.60.40.10">
    <property type="entry name" value="Immunoglobulins"/>
    <property type="match status" value="3"/>
</dbReference>
<comment type="caution">
    <text evidence="5">The sequence shown here is derived from an EMBL/GenBank/DDBJ whole genome shotgun (WGS) entry which is preliminary data.</text>
</comment>
<dbReference type="GeneID" id="98640209"/>
<dbReference type="Pfam" id="PF15780">
    <property type="entry name" value="ASH"/>
    <property type="match status" value="1"/>
</dbReference>
<dbReference type="eggNOG" id="COG1345">
    <property type="taxonomic scope" value="Bacteria"/>
</dbReference>
<dbReference type="SUPFAM" id="SSF49265">
    <property type="entry name" value="Fibronectin type III"/>
    <property type="match status" value="1"/>
</dbReference>
<dbReference type="OrthoDB" id="1652165at2"/>
<dbReference type="eggNOG" id="COG2866">
    <property type="taxonomic scope" value="Bacteria"/>
</dbReference>
<dbReference type="RefSeq" id="WP_007646978.1">
    <property type="nucleotide sequence ID" value="NZ_ANLA01000004.1"/>
</dbReference>
<dbReference type="InterPro" id="IPR031549">
    <property type="entry name" value="ASH"/>
</dbReference>